<accession>A0AAN6Z0X1</accession>
<dbReference type="RefSeq" id="XP_062644693.1">
    <property type="nucleotide sequence ID" value="XM_062785954.1"/>
</dbReference>
<proteinExistence type="predicted"/>
<evidence type="ECO:0000313" key="1">
    <source>
        <dbReference type="EMBL" id="KAK4120922.1"/>
    </source>
</evidence>
<keyword evidence="2" id="KW-1185">Reference proteome</keyword>
<dbReference type="Proteomes" id="UP001302602">
    <property type="component" value="Unassembled WGS sequence"/>
</dbReference>
<dbReference type="GeneID" id="87822720"/>
<dbReference type="AlphaFoldDB" id="A0AAN6Z0X1"/>
<reference evidence="1" key="1">
    <citation type="journal article" date="2023" name="Mol. Phylogenet. Evol.">
        <title>Genome-scale phylogeny and comparative genomics of the fungal order Sordariales.</title>
        <authorList>
            <person name="Hensen N."/>
            <person name="Bonometti L."/>
            <person name="Westerberg I."/>
            <person name="Brannstrom I.O."/>
            <person name="Guillou S."/>
            <person name="Cros-Aarteil S."/>
            <person name="Calhoun S."/>
            <person name="Haridas S."/>
            <person name="Kuo A."/>
            <person name="Mondo S."/>
            <person name="Pangilinan J."/>
            <person name="Riley R."/>
            <person name="LaButti K."/>
            <person name="Andreopoulos B."/>
            <person name="Lipzen A."/>
            <person name="Chen C."/>
            <person name="Yan M."/>
            <person name="Daum C."/>
            <person name="Ng V."/>
            <person name="Clum A."/>
            <person name="Steindorff A."/>
            <person name="Ohm R.A."/>
            <person name="Martin F."/>
            <person name="Silar P."/>
            <person name="Natvig D.O."/>
            <person name="Lalanne C."/>
            <person name="Gautier V."/>
            <person name="Ament-Velasquez S.L."/>
            <person name="Kruys A."/>
            <person name="Hutchinson M.I."/>
            <person name="Powell A.J."/>
            <person name="Barry K."/>
            <person name="Miller A.N."/>
            <person name="Grigoriev I.V."/>
            <person name="Debuchy R."/>
            <person name="Gladieux P."/>
            <person name="Hiltunen Thoren M."/>
            <person name="Johannesson H."/>
        </authorList>
    </citation>
    <scope>NUCLEOTIDE SEQUENCE</scope>
    <source>
        <strain evidence="1">CBS 731.68</strain>
    </source>
</reference>
<protein>
    <submittedName>
        <fullName evidence="1">Uncharacterized protein</fullName>
    </submittedName>
</protein>
<name>A0AAN6Z0X1_9PEZI</name>
<gene>
    <name evidence="1" type="ORF">N657DRAFT_148085</name>
</gene>
<reference evidence="1" key="2">
    <citation type="submission" date="2023-05" db="EMBL/GenBank/DDBJ databases">
        <authorList>
            <consortium name="Lawrence Berkeley National Laboratory"/>
            <person name="Steindorff A."/>
            <person name="Hensen N."/>
            <person name="Bonometti L."/>
            <person name="Westerberg I."/>
            <person name="Brannstrom I.O."/>
            <person name="Guillou S."/>
            <person name="Cros-Aarteil S."/>
            <person name="Calhoun S."/>
            <person name="Haridas S."/>
            <person name="Kuo A."/>
            <person name="Mondo S."/>
            <person name="Pangilinan J."/>
            <person name="Riley R."/>
            <person name="Labutti K."/>
            <person name="Andreopoulos B."/>
            <person name="Lipzen A."/>
            <person name="Chen C."/>
            <person name="Yanf M."/>
            <person name="Daum C."/>
            <person name="Ng V."/>
            <person name="Clum A."/>
            <person name="Ohm R."/>
            <person name="Martin F."/>
            <person name="Silar P."/>
            <person name="Natvig D."/>
            <person name="Lalanne C."/>
            <person name="Gautier V."/>
            <person name="Ament-Velasquez S.L."/>
            <person name="Kruys A."/>
            <person name="Hutchinson M.I."/>
            <person name="Powell A.J."/>
            <person name="Barry K."/>
            <person name="Miller A.N."/>
            <person name="Grigoriev I.V."/>
            <person name="Debuchy R."/>
            <person name="Gladieux P."/>
            <person name="Thoren M.H."/>
            <person name="Johannesson H."/>
        </authorList>
    </citation>
    <scope>NUCLEOTIDE SEQUENCE</scope>
    <source>
        <strain evidence="1">CBS 731.68</strain>
    </source>
</reference>
<sequence>MHRIAERAGGLRRVSLCLHSLADRNKAPWLGHPWSVLPTSCHGKAWPQPWLLGPMDIWGRRLWHGLANAHFREPVLGSWQVDLGVGLPVLSTDARPDRSGCCKLVDSGKSLCDKEDCKQIGSRPSSRASLLSCLCTPQIVFLRTNLYLTSWN</sequence>
<organism evidence="1 2">
    <name type="scientific">Parathielavia appendiculata</name>
    <dbReference type="NCBI Taxonomy" id="2587402"/>
    <lineage>
        <taxon>Eukaryota</taxon>
        <taxon>Fungi</taxon>
        <taxon>Dikarya</taxon>
        <taxon>Ascomycota</taxon>
        <taxon>Pezizomycotina</taxon>
        <taxon>Sordariomycetes</taxon>
        <taxon>Sordariomycetidae</taxon>
        <taxon>Sordariales</taxon>
        <taxon>Chaetomiaceae</taxon>
        <taxon>Parathielavia</taxon>
    </lineage>
</organism>
<comment type="caution">
    <text evidence="1">The sequence shown here is derived from an EMBL/GenBank/DDBJ whole genome shotgun (WGS) entry which is preliminary data.</text>
</comment>
<evidence type="ECO:0000313" key="2">
    <source>
        <dbReference type="Proteomes" id="UP001302602"/>
    </source>
</evidence>
<dbReference type="EMBL" id="MU853236">
    <property type="protein sequence ID" value="KAK4120922.1"/>
    <property type="molecule type" value="Genomic_DNA"/>
</dbReference>